<protein>
    <submittedName>
        <fullName evidence="1">Uncharacterized protein</fullName>
    </submittedName>
</protein>
<keyword evidence="2" id="KW-1185">Reference proteome</keyword>
<name>A0AAN8G0P6_TRICO</name>
<comment type="caution">
    <text evidence="1">The sequence shown here is derived from an EMBL/GenBank/DDBJ whole genome shotgun (WGS) entry which is preliminary data.</text>
</comment>
<evidence type="ECO:0000313" key="1">
    <source>
        <dbReference type="EMBL" id="KAK5986244.1"/>
    </source>
</evidence>
<dbReference type="EMBL" id="WIXE01000847">
    <property type="protein sequence ID" value="KAK5986244.1"/>
    <property type="molecule type" value="Genomic_DNA"/>
</dbReference>
<proteinExistence type="predicted"/>
<dbReference type="AlphaFoldDB" id="A0AAN8G0P6"/>
<sequence length="87" mass="10673">MIIEEGIVRDNMIKLETKFKRSYFGDHRLFKQAKRMFLLVRPDILEERVIFTDSHGVTKKWLKKYKRTFNYLEEFVRDTPDVNAKRF</sequence>
<reference evidence="1 2" key="1">
    <citation type="submission" date="2019-10" db="EMBL/GenBank/DDBJ databases">
        <title>Assembly and Annotation for the nematode Trichostrongylus colubriformis.</title>
        <authorList>
            <person name="Martin J."/>
        </authorList>
    </citation>
    <scope>NUCLEOTIDE SEQUENCE [LARGE SCALE GENOMIC DNA]</scope>
    <source>
        <strain evidence="1">G859</strain>
        <tissue evidence="1">Whole worm</tissue>
    </source>
</reference>
<evidence type="ECO:0000313" key="2">
    <source>
        <dbReference type="Proteomes" id="UP001331761"/>
    </source>
</evidence>
<organism evidence="1 2">
    <name type="scientific">Trichostrongylus colubriformis</name>
    <name type="common">Black scour worm</name>
    <dbReference type="NCBI Taxonomy" id="6319"/>
    <lineage>
        <taxon>Eukaryota</taxon>
        <taxon>Metazoa</taxon>
        <taxon>Ecdysozoa</taxon>
        <taxon>Nematoda</taxon>
        <taxon>Chromadorea</taxon>
        <taxon>Rhabditida</taxon>
        <taxon>Rhabditina</taxon>
        <taxon>Rhabditomorpha</taxon>
        <taxon>Strongyloidea</taxon>
        <taxon>Trichostrongylidae</taxon>
        <taxon>Trichostrongylus</taxon>
    </lineage>
</organism>
<gene>
    <name evidence="1" type="ORF">GCK32_019902</name>
</gene>
<accession>A0AAN8G0P6</accession>
<dbReference type="Proteomes" id="UP001331761">
    <property type="component" value="Unassembled WGS sequence"/>
</dbReference>